<proteinExistence type="predicted"/>
<evidence type="ECO:0000313" key="2">
    <source>
        <dbReference type="Proteomes" id="UP000192360"/>
    </source>
</evidence>
<gene>
    <name evidence="1" type="ORF">SAMN05660703_2949</name>
</gene>
<accession>A0A1W2CG46</accession>
<organism evidence="1 2">
    <name type="scientific">Cellulophaga tyrosinoxydans</name>
    <dbReference type="NCBI Taxonomy" id="504486"/>
    <lineage>
        <taxon>Bacteria</taxon>
        <taxon>Pseudomonadati</taxon>
        <taxon>Bacteroidota</taxon>
        <taxon>Flavobacteriia</taxon>
        <taxon>Flavobacteriales</taxon>
        <taxon>Flavobacteriaceae</taxon>
        <taxon>Cellulophaga</taxon>
    </lineage>
</organism>
<reference evidence="1 2" key="1">
    <citation type="submission" date="2017-04" db="EMBL/GenBank/DDBJ databases">
        <authorList>
            <person name="Afonso C.L."/>
            <person name="Miller P.J."/>
            <person name="Scott M.A."/>
            <person name="Spackman E."/>
            <person name="Goraichik I."/>
            <person name="Dimitrov K.M."/>
            <person name="Suarez D.L."/>
            <person name="Swayne D.E."/>
        </authorList>
    </citation>
    <scope>NUCLEOTIDE SEQUENCE [LARGE SCALE GENOMIC DNA]</scope>
    <source>
        <strain evidence="1 2">DSM 21164</strain>
    </source>
</reference>
<dbReference type="OrthoDB" id="5464618at2"/>
<keyword evidence="2" id="KW-1185">Reference proteome</keyword>
<name>A0A1W2CG46_9FLAO</name>
<protein>
    <submittedName>
        <fullName evidence="1">Uncharacterized protein</fullName>
    </submittedName>
</protein>
<sequence length="162" mass="19349">MYFFQRIKFLLTATNQHGVHSPFVYAFVTKCLYSKKVFCKSKSLNTAQKTLAYFNISQIQTIEKNSALKNQIIKNFPKIGFDYNTTDFVYFEELTENTFKKITKTSTFHNESIVFINAIYKDYKNWDQLIKHNAIKVSLDLFYCGILFFRREQEKEHFKIRI</sequence>
<dbReference type="Proteomes" id="UP000192360">
    <property type="component" value="Unassembled WGS sequence"/>
</dbReference>
<dbReference type="RefSeq" id="WP_084062816.1">
    <property type="nucleotide sequence ID" value="NZ_FWXO01000006.1"/>
</dbReference>
<evidence type="ECO:0000313" key="1">
    <source>
        <dbReference type="EMBL" id="SMC84141.1"/>
    </source>
</evidence>
<dbReference type="STRING" id="504486.SAMN05660703_2949"/>
<dbReference type="EMBL" id="FWXO01000006">
    <property type="protein sequence ID" value="SMC84141.1"/>
    <property type="molecule type" value="Genomic_DNA"/>
</dbReference>
<dbReference type="AlphaFoldDB" id="A0A1W2CG46"/>